<evidence type="ECO:0000256" key="1">
    <source>
        <dbReference type="SAM" id="MobiDB-lite"/>
    </source>
</evidence>
<dbReference type="Proteomes" id="UP001321473">
    <property type="component" value="Unassembled WGS sequence"/>
</dbReference>
<evidence type="ECO:0000313" key="3">
    <source>
        <dbReference type="Proteomes" id="UP001321473"/>
    </source>
</evidence>
<gene>
    <name evidence="2" type="ORF">V5799_024438</name>
</gene>
<feature type="region of interest" description="Disordered" evidence="1">
    <location>
        <begin position="28"/>
        <end position="73"/>
    </location>
</feature>
<keyword evidence="3" id="KW-1185">Reference proteome</keyword>
<dbReference type="EMBL" id="JARKHS020018473">
    <property type="protein sequence ID" value="KAK8772318.1"/>
    <property type="molecule type" value="Genomic_DNA"/>
</dbReference>
<sequence>MEGSAAALTHGSQVSQMCVQVEGEEITPEEFRRSPGWLHIGGHTSRTRLQGTQGESTSRADTPSSRQKPKFSKNVRSAVIRAARMPAMPVEEIKIVVRPRDGLDIFKAGAACVANAIMAAAGIETADRAEDMACPNTQQNIMVLSTPSEERAEKYARIQAINVRGKIYEVRAYGTTAHDTVKGVIRGIALEDSEAEIMQQIVTKYNPLAAGAKRIGNTTTVIVVFNGIKVPKYVRYGSTLYQCSLYRKQIEVCKSQAPQIHELRGLLNRLLEDNLARFVRPGVLKGCDSLPEVAYGALEIEKDDNDIVIGITTYSVVETLSSNETEQFSAVRLYFTAACDYIRHKFALEDVNLKMAEVAQVQALKTASFSRVLHFIMAFPAILPQQIGETREETIDSFEVEFANLQAYQTPADILNEPKCDIQWSQLGSVRDVDG</sequence>
<protein>
    <submittedName>
        <fullName evidence="2">Uncharacterized protein</fullName>
    </submittedName>
</protein>
<proteinExistence type="predicted"/>
<feature type="compositionally biased region" description="Polar residues" evidence="1">
    <location>
        <begin position="47"/>
        <end position="66"/>
    </location>
</feature>
<evidence type="ECO:0000313" key="2">
    <source>
        <dbReference type="EMBL" id="KAK8772318.1"/>
    </source>
</evidence>
<comment type="caution">
    <text evidence="2">The sequence shown here is derived from an EMBL/GenBank/DDBJ whole genome shotgun (WGS) entry which is preliminary data.</text>
</comment>
<name>A0AAQ4ECK8_AMBAM</name>
<accession>A0AAQ4ECK8</accession>
<reference evidence="2 3" key="1">
    <citation type="journal article" date="2023" name="Arcadia Sci">
        <title>De novo assembly of a long-read Amblyomma americanum tick genome.</title>
        <authorList>
            <person name="Chou S."/>
            <person name="Poskanzer K.E."/>
            <person name="Rollins M."/>
            <person name="Thuy-Boun P.S."/>
        </authorList>
    </citation>
    <scope>NUCLEOTIDE SEQUENCE [LARGE SCALE GENOMIC DNA]</scope>
    <source>
        <strain evidence="2">F_SG_1</strain>
        <tissue evidence="2">Salivary glands</tissue>
    </source>
</reference>
<dbReference type="AlphaFoldDB" id="A0AAQ4ECK8"/>
<organism evidence="2 3">
    <name type="scientific">Amblyomma americanum</name>
    <name type="common">Lone star tick</name>
    <dbReference type="NCBI Taxonomy" id="6943"/>
    <lineage>
        <taxon>Eukaryota</taxon>
        <taxon>Metazoa</taxon>
        <taxon>Ecdysozoa</taxon>
        <taxon>Arthropoda</taxon>
        <taxon>Chelicerata</taxon>
        <taxon>Arachnida</taxon>
        <taxon>Acari</taxon>
        <taxon>Parasitiformes</taxon>
        <taxon>Ixodida</taxon>
        <taxon>Ixodoidea</taxon>
        <taxon>Ixodidae</taxon>
        <taxon>Amblyomminae</taxon>
        <taxon>Amblyomma</taxon>
    </lineage>
</organism>